<dbReference type="EMBL" id="LJSG01000002">
    <property type="protein sequence ID" value="KPP95782.1"/>
    <property type="molecule type" value="Genomic_DNA"/>
</dbReference>
<gene>
    <name evidence="2" type="ORF">Ga0058931_1935</name>
    <name evidence="3" type="ORF">HLUCCA05_03695</name>
</gene>
<protein>
    <recommendedName>
        <fullName evidence="6">DUF4389 domain-containing protein</fullName>
    </recommendedName>
</protein>
<dbReference type="Proteomes" id="UP000182045">
    <property type="component" value="Unassembled WGS sequence"/>
</dbReference>
<reference evidence="3 4" key="1">
    <citation type="submission" date="2015-09" db="EMBL/GenBank/DDBJ databases">
        <title>Identification and resolution of microdiversity through metagenomic sequencing of parallel consortia.</title>
        <authorList>
            <person name="Nelson W.C."/>
            <person name="Romine M.F."/>
            <person name="Lindemann S.R."/>
        </authorList>
    </citation>
    <scope>NUCLEOTIDE SEQUENCE [LARGE SCALE GENOMIC DNA]</scope>
    <source>
        <strain evidence="3">HL-91</strain>
    </source>
</reference>
<evidence type="ECO:0000313" key="5">
    <source>
        <dbReference type="Proteomes" id="UP000182045"/>
    </source>
</evidence>
<organism evidence="3 4">
    <name type="scientific">Roseibaca calidilacus</name>
    <dbReference type="NCBI Taxonomy" id="1666912"/>
    <lineage>
        <taxon>Bacteria</taxon>
        <taxon>Pseudomonadati</taxon>
        <taxon>Pseudomonadota</taxon>
        <taxon>Alphaproteobacteria</taxon>
        <taxon>Rhodobacterales</taxon>
        <taxon>Paracoccaceae</taxon>
        <taxon>Roseinatronobacter</taxon>
    </lineage>
</organism>
<dbReference type="RefSeq" id="WP_072246148.1">
    <property type="nucleotide sequence ID" value="NZ_FBYC01000004.1"/>
</dbReference>
<proteinExistence type="predicted"/>
<dbReference type="STRING" id="1666912.Ga0058931_1935"/>
<dbReference type="EMBL" id="FBYC01000004">
    <property type="protein sequence ID" value="CUX81717.1"/>
    <property type="molecule type" value="Genomic_DNA"/>
</dbReference>
<evidence type="ECO:0000313" key="3">
    <source>
        <dbReference type="EMBL" id="KPP95782.1"/>
    </source>
</evidence>
<dbReference type="Pfam" id="PF14333">
    <property type="entry name" value="DUF4389"/>
    <property type="match status" value="1"/>
</dbReference>
<keyword evidence="1" id="KW-0472">Membrane</keyword>
<keyword evidence="5" id="KW-1185">Reference proteome</keyword>
<dbReference type="OrthoDB" id="7933712at2"/>
<name>A0A0P7X5F9_9RHOB</name>
<keyword evidence="1" id="KW-0812">Transmembrane</keyword>
<sequence length="96" mass="10664">MQDVDDDRDTAPLDKLTEPLGLRLVYMVIIGVMLSFAQSVLILLAVIQFVIVLIDTRQPNARLADLGCMVGAWVAKAARYMVGATNAKPWPFREMD</sequence>
<evidence type="ECO:0000313" key="2">
    <source>
        <dbReference type="EMBL" id="CUX81717.1"/>
    </source>
</evidence>
<dbReference type="Proteomes" id="UP000050413">
    <property type="component" value="Unassembled WGS sequence"/>
</dbReference>
<dbReference type="AlphaFoldDB" id="A0A0P7X5F9"/>
<dbReference type="InterPro" id="IPR025498">
    <property type="entry name" value="DUF4389"/>
</dbReference>
<accession>A0A0P7X5F9</accession>
<keyword evidence="1" id="KW-1133">Transmembrane helix</keyword>
<feature type="transmembrane region" description="Helical" evidence="1">
    <location>
        <begin position="24"/>
        <end position="54"/>
    </location>
</feature>
<evidence type="ECO:0000256" key="1">
    <source>
        <dbReference type="SAM" id="Phobius"/>
    </source>
</evidence>
<evidence type="ECO:0008006" key="6">
    <source>
        <dbReference type="Google" id="ProtNLM"/>
    </source>
</evidence>
<comment type="caution">
    <text evidence="3">The sequence shown here is derived from an EMBL/GenBank/DDBJ whole genome shotgun (WGS) entry which is preliminary data.</text>
</comment>
<reference evidence="2 5" key="2">
    <citation type="submission" date="2016-01" db="EMBL/GenBank/DDBJ databases">
        <authorList>
            <person name="Varghese N."/>
        </authorList>
    </citation>
    <scope>NUCLEOTIDE SEQUENCE [LARGE SCALE GENOMIC DNA]</scope>
    <source>
        <strain evidence="2 5">HL-91</strain>
    </source>
</reference>
<evidence type="ECO:0000313" key="4">
    <source>
        <dbReference type="Proteomes" id="UP000050413"/>
    </source>
</evidence>